<evidence type="ECO:0000313" key="9">
    <source>
        <dbReference type="Proteomes" id="UP000030748"/>
    </source>
</evidence>
<dbReference type="OMA" id="DHDICKE"/>
<dbReference type="InterPro" id="IPR027443">
    <property type="entry name" value="IPNS-like_sf"/>
</dbReference>
<dbReference type="PANTHER" id="PTHR47990">
    <property type="entry name" value="2-OXOGLUTARATE (2OG) AND FE(II)-DEPENDENT OXYGENASE SUPERFAMILY PROTEIN-RELATED"/>
    <property type="match status" value="1"/>
</dbReference>
<comment type="similarity">
    <text evidence="6">Belongs to the iron/ascorbate-dependent oxidoreductase family.</text>
</comment>
<comment type="function">
    <text evidence="3">2-oxoglutarate-dependent dioxygenase essential for auxin catabolism and maintenance of auxin homeostasis in reproductive organs. Catalyzes the irreversible oxidation of indole-3-acetic acid (IAA) to the biologically inactive 2-oxoindole-3-acetic acid (OxIAA).</text>
</comment>
<evidence type="ECO:0000256" key="4">
    <source>
        <dbReference type="ARBA" id="ARBA00074102"/>
    </source>
</evidence>
<sequence>MAEQIPVIDLQDFPRSLPKLIDASEEWGCFRVVNFERILPVSLMREMKAVVSSLLDLPLEIKQRNGHAIAGSGYLEPGRINPIHEGLGLYDIASSQAVDEFCTLLEATPHQRETITRYSKAVNELITDIARKIGEGVGLKDDVPFEKWPSQFRINKYPFAPETIGSDALRLHTDNGFLTIVQDDEHFGGLEIMRKSGEFVAVEPRLGGILVNFGDVATAWSNGRFYNVKHRVVCKQEGIRISIATFLLGPKEGLVEAPPQLVTKENPRLFAPFKFEELRNARFYKHLNAGEVLDLFRVES</sequence>
<evidence type="ECO:0000256" key="2">
    <source>
        <dbReference type="ARBA" id="ARBA00023004"/>
    </source>
</evidence>
<gene>
    <name evidence="8" type="ORF">MIMGU_mgv1a010843mg</name>
</gene>
<dbReference type="GO" id="GO:0016706">
    <property type="term" value="F:2-oxoglutarate-dependent dioxygenase activity"/>
    <property type="evidence" value="ECO:0000318"/>
    <property type="project" value="GO_Central"/>
</dbReference>
<feature type="domain" description="Fe2OG dioxygenase" evidence="7">
    <location>
        <begin position="147"/>
        <end position="250"/>
    </location>
</feature>
<dbReference type="STRING" id="4155.A0A022RH95"/>
<name>A0A022RH95_ERYGU</name>
<keyword evidence="2 6" id="KW-0408">Iron</keyword>
<dbReference type="FunFam" id="2.60.120.330:FF:000017">
    <property type="entry name" value="2-oxoglutarate-dependent dioxygenase DAO"/>
    <property type="match status" value="1"/>
</dbReference>
<dbReference type="Gene3D" id="2.60.120.330">
    <property type="entry name" value="B-lactam Antibiotic, Isopenicillin N Synthase, Chain"/>
    <property type="match status" value="1"/>
</dbReference>
<dbReference type="GO" id="GO:0046872">
    <property type="term" value="F:metal ion binding"/>
    <property type="evidence" value="ECO:0007669"/>
    <property type="project" value="UniProtKB-KW"/>
</dbReference>
<dbReference type="PhylomeDB" id="A0A022RH95"/>
<proteinExistence type="inferred from homology"/>
<dbReference type="Pfam" id="PF14226">
    <property type="entry name" value="DIOX_N"/>
    <property type="match status" value="1"/>
</dbReference>
<evidence type="ECO:0000256" key="1">
    <source>
        <dbReference type="ARBA" id="ARBA00022723"/>
    </source>
</evidence>
<dbReference type="EMBL" id="KI630445">
    <property type="protein sequence ID" value="EYU39364.1"/>
    <property type="molecule type" value="Genomic_DNA"/>
</dbReference>
<evidence type="ECO:0000313" key="8">
    <source>
        <dbReference type="EMBL" id="EYU39364.1"/>
    </source>
</evidence>
<evidence type="ECO:0000256" key="5">
    <source>
        <dbReference type="ARBA" id="ARBA00076740"/>
    </source>
</evidence>
<dbReference type="KEGG" id="egt:105955807"/>
<dbReference type="PROSITE" id="PS51471">
    <property type="entry name" value="FE2OG_OXY"/>
    <property type="match status" value="1"/>
</dbReference>
<keyword evidence="9" id="KW-1185">Reference proteome</keyword>
<evidence type="ECO:0000259" key="7">
    <source>
        <dbReference type="PROSITE" id="PS51471"/>
    </source>
</evidence>
<dbReference type="Proteomes" id="UP000030748">
    <property type="component" value="Unassembled WGS sequence"/>
</dbReference>
<evidence type="ECO:0000256" key="6">
    <source>
        <dbReference type="RuleBase" id="RU003682"/>
    </source>
</evidence>
<dbReference type="GO" id="GO:0009805">
    <property type="term" value="P:coumarin biosynthetic process"/>
    <property type="evidence" value="ECO:0007669"/>
    <property type="project" value="UniProtKB-ARBA"/>
</dbReference>
<dbReference type="InterPro" id="IPR026992">
    <property type="entry name" value="DIOX_N"/>
</dbReference>
<dbReference type="eggNOG" id="KOG0143">
    <property type="taxonomic scope" value="Eukaryota"/>
</dbReference>
<evidence type="ECO:0000256" key="3">
    <source>
        <dbReference type="ARBA" id="ARBA00054658"/>
    </source>
</evidence>
<dbReference type="OrthoDB" id="288590at2759"/>
<keyword evidence="1 6" id="KW-0479">Metal-binding</keyword>
<dbReference type="AlphaFoldDB" id="A0A022RH95"/>
<dbReference type="Pfam" id="PF03171">
    <property type="entry name" value="2OG-FeII_Oxy"/>
    <property type="match status" value="1"/>
</dbReference>
<accession>A0A022RH95</accession>
<dbReference type="InterPro" id="IPR050231">
    <property type="entry name" value="Iron_ascorbate_oxido_reductase"/>
</dbReference>
<organism evidence="8 9">
    <name type="scientific">Erythranthe guttata</name>
    <name type="common">Yellow monkey flower</name>
    <name type="synonym">Mimulus guttatus</name>
    <dbReference type="NCBI Taxonomy" id="4155"/>
    <lineage>
        <taxon>Eukaryota</taxon>
        <taxon>Viridiplantae</taxon>
        <taxon>Streptophyta</taxon>
        <taxon>Embryophyta</taxon>
        <taxon>Tracheophyta</taxon>
        <taxon>Spermatophyta</taxon>
        <taxon>Magnoliopsida</taxon>
        <taxon>eudicotyledons</taxon>
        <taxon>Gunneridae</taxon>
        <taxon>Pentapetalae</taxon>
        <taxon>asterids</taxon>
        <taxon>lamiids</taxon>
        <taxon>Lamiales</taxon>
        <taxon>Phrymaceae</taxon>
        <taxon>Erythranthe</taxon>
    </lineage>
</organism>
<dbReference type="InterPro" id="IPR044861">
    <property type="entry name" value="IPNS-like_FE2OG_OXY"/>
</dbReference>
<reference evidence="8 9" key="1">
    <citation type="journal article" date="2013" name="Proc. Natl. Acad. Sci. U.S.A.">
        <title>Fine-scale variation in meiotic recombination in Mimulus inferred from population shotgun sequencing.</title>
        <authorList>
            <person name="Hellsten U."/>
            <person name="Wright K.M."/>
            <person name="Jenkins J."/>
            <person name="Shu S."/>
            <person name="Yuan Y."/>
            <person name="Wessler S.R."/>
            <person name="Schmutz J."/>
            <person name="Willis J.H."/>
            <person name="Rokhsar D.S."/>
        </authorList>
    </citation>
    <scope>NUCLEOTIDE SEQUENCE [LARGE SCALE GENOMIC DNA]</scope>
    <source>
        <strain evidence="9">cv. DUN x IM62</strain>
    </source>
</reference>
<keyword evidence="6" id="KW-0560">Oxidoreductase</keyword>
<dbReference type="SUPFAM" id="SSF51197">
    <property type="entry name" value="Clavaminate synthase-like"/>
    <property type="match status" value="1"/>
</dbReference>
<dbReference type="InterPro" id="IPR005123">
    <property type="entry name" value="Oxoglu/Fe-dep_dioxygenase_dom"/>
</dbReference>
<dbReference type="GO" id="GO:0002238">
    <property type="term" value="P:response to molecule of fungal origin"/>
    <property type="evidence" value="ECO:0007669"/>
    <property type="project" value="UniProtKB-ARBA"/>
</dbReference>
<protein>
    <recommendedName>
        <fullName evidence="4">2-oxoglutarate-dependent dioxygenase DAO</fullName>
    </recommendedName>
    <alternativeName>
        <fullName evidence="5">Protein DIOXYGENASE FOR AUXIN OXIDATION</fullName>
    </alternativeName>
</protein>